<dbReference type="GO" id="GO:0043564">
    <property type="term" value="C:Ku70:Ku80 complex"/>
    <property type="evidence" value="ECO:0007669"/>
    <property type="project" value="InterPro"/>
</dbReference>
<keyword evidence="10" id="KW-0347">Helicase</keyword>
<evidence type="ECO:0000313" key="19">
    <source>
        <dbReference type="EMBL" id="SMN22026.1"/>
    </source>
</evidence>
<evidence type="ECO:0000256" key="8">
    <source>
        <dbReference type="ARBA" id="ARBA00022763"/>
    </source>
</evidence>
<dbReference type="PIRSF" id="PIRSF003033">
    <property type="entry name" value="Ku70"/>
    <property type="match status" value="1"/>
</dbReference>
<dbReference type="GO" id="GO:0016787">
    <property type="term" value="F:hydrolase activity"/>
    <property type="evidence" value="ECO:0007669"/>
    <property type="project" value="UniProtKB-KW"/>
</dbReference>
<evidence type="ECO:0000256" key="14">
    <source>
        <dbReference type="ARBA" id="ARBA00023172"/>
    </source>
</evidence>
<keyword evidence="13" id="KW-0238">DNA-binding</keyword>
<dbReference type="SMART" id="SM00559">
    <property type="entry name" value="Ku78"/>
    <property type="match status" value="1"/>
</dbReference>
<dbReference type="STRING" id="1789683.A0A1X7R9Y6"/>
<evidence type="ECO:0000256" key="9">
    <source>
        <dbReference type="ARBA" id="ARBA00022801"/>
    </source>
</evidence>
<dbReference type="GO" id="GO:0006303">
    <property type="term" value="P:double-strand break repair via nonhomologous end joining"/>
    <property type="evidence" value="ECO:0007669"/>
    <property type="project" value="InterPro"/>
</dbReference>
<evidence type="ECO:0000259" key="18">
    <source>
        <dbReference type="SMART" id="SM00559"/>
    </source>
</evidence>
<dbReference type="EMBL" id="FXLY01000010">
    <property type="protein sequence ID" value="SMN22026.1"/>
    <property type="molecule type" value="Genomic_DNA"/>
</dbReference>
<accession>A0A1X7R9Y6</accession>
<dbReference type="SUPFAM" id="SSF100939">
    <property type="entry name" value="SPOC domain-like"/>
    <property type="match status" value="1"/>
</dbReference>
<dbReference type="GO" id="GO:0042162">
    <property type="term" value="F:telomeric DNA binding"/>
    <property type="evidence" value="ECO:0007669"/>
    <property type="project" value="InterPro"/>
</dbReference>
<dbReference type="InterPro" id="IPR016194">
    <property type="entry name" value="SPOC-like_C_dom_sf"/>
</dbReference>
<keyword evidence="14" id="KW-0233">DNA recombination</keyword>
<evidence type="ECO:0000256" key="4">
    <source>
        <dbReference type="ARBA" id="ARBA00012551"/>
    </source>
</evidence>
<dbReference type="InterPro" id="IPR006164">
    <property type="entry name" value="DNA_bd_Ku70/Ku80"/>
</dbReference>
<dbReference type="CDD" id="cd00788">
    <property type="entry name" value="KU70"/>
    <property type="match status" value="1"/>
</dbReference>
<comment type="subcellular location">
    <subcellularLocation>
        <location evidence="2">Chromosome</location>
        <location evidence="2">Telomere</location>
    </subcellularLocation>
    <subcellularLocation>
        <location evidence="1">Nucleus</location>
    </subcellularLocation>
</comment>
<dbReference type="Pfam" id="PF03731">
    <property type="entry name" value="Ku_N"/>
    <property type="match status" value="1"/>
</dbReference>
<evidence type="ECO:0000256" key="3">
    <source>
        <dbReference type="ARBA" id="ARBA00005240"/>
    </source>
</evidence>
<dbReference type="InterPro" id="IPR047087">
    <property type="entry name" value="KU70_core_dom"/>
</dbReference>
<feature type="domain" description="Ku" evidence="18">
    <location>
        <begin position="315"/>
        <end position="458"/>
    </location>
</feature>
<dbReference type="AlphaFoldDB" id="A0A1X7R9Y6"/>
<evidence type="ECO:0000256" key="17">
    <source>
        <dbReference type="ARBA" id="ARBA00031811"/>
    </source>
</evidence>
<evidence type="ECO:0000256" key="7">
    <source>
        <dbReference type="ARBA" id="ARBA00022741"/>
    </source>
</evidence>
<keyword evidence="6" id="KW-0158">Chromosome</keyword>
<evidence type="ECO:0000256" key="15">
    <source>
        <dbReference type="ARBA" id="ARBA00023204"/>
    </source>
</evidence>
<keyword evidence="8" id="KW-0227">DNA damage</keyword>
<keyword evidence="7" id="KW-0547">Nucleotide-binding</keyword>
<reference evidence="19 20" key="1">
    <citation type="submission" date="2017-04" db="EMBL/GenBank/DDBJ databases">
        <authorList>
            <person name="Afonso C.L."/>
            <person name="Miller P.J."/>
            <person name="Scott M.A."/>
            <person name="Spackman E."/>
            <person name="Goraichik I."/>
            <person name="Dimitrov K.M."/>
            <person name="Suarez D.L."/>
            <person name="Swayne D.E."/>
        </authorList>
    </citation>
    <scope>NUCLEOTIDE SEQUENCE [LARGE SCALE GENOMIC DNA]</scope>
</reference>
<dbReference type="OrthoDB" id="3249161at2759"/>
<dbReference type="InterPro" id="IPR005160">
    <property type="entry name" value="Ku_C"/>
</dbReference>
<gene>
    <name evidence="19" type="ORF">KASA_0I00242G</name>
</gene>
<dbReference type="GO" id="GO:0000781">
    <property type="term" value="C:chromosome, telomeric region"/>
    <property type="evidence" value="ECO:0007669"/>
    <property type="project" value="UniProtKB-SubCell"/>
</dbReference>
<dbReference type="Gene3D" id="3.40.50.410">
    <property type="entry name" value="von Willebrand factor, type A domain"/>
    <property type="match status" value="1"/>
</dbReference>
<dbReference type="PANTHER" id="PTHR12604:SF2">
    <property type="entry name" value="X-RAY REPAIR CROSS-COMPLEMENTING PROTEIN 6"/>
    <property type="match status" value="1"/>
</dbReference>
<evidence type="ECO:0000256" key="5">
    <source>
        <dbReference type="ARBA" id="ARBA00021796"/>
    </source>
</evidence>
<dbReference type="Pfam" id="PF03730">
    <property type="entry name" value="Ku_C"/>
    <property type="match status" value="1"/>
</dbReference>
<evidence type="ECO:0000256" key="10">
    <source>
        <dbReference type="ARBA" id="ARBA00022806"/>
    </source>
</evidence>
<name>A0A1X7R9Y6_9SACH</name>
<dbReference type="GO" id="GO:0003684">
    <property type="term" value="F:damaged DNA binding"/>
    <property type="evidence" value="ECO:0007669"/>
    <property type="project" value="InterPro"/>
</dbReference>
<dbReference type="GO" id="GO:0000723">
    <property type="term" value="P:telomere maintenance"/>
    <property type="evidence" value="ECO:0007669"/>
    <property type="project" value="InterPro"/>
</dbReference>
<dbReference type="Gene3D" id="1.10.1600.10">
    <property type="match status" value="1"/>
</dbReference>
<evidence type="ECO:0000256" key="6">
    <source>
        <dbReference type="ARBA" id="ARBA00022454"/>
    </source>
</evidence>
<evidence type="ECO:0000256" key="1">
    <source>
        <dbReference type="ARBA" id="ARBA00004123"/>
    </source>
</evidence>
<dbReference type="SUPFAM" id="SSF53300">
    <property type="entry name" value="vWA-like"/>
    <property type="match status" value="1"/>
</dbReference>
<sequence length="588" mass="68117">MSATLDIKPLVSSHYATEQPYMEVQLHECIIYCIELTPDMFQSVEELNGKIQLIEILESIKELMSQLVIVKPGTAIGCYLYHSGRDTDGTGIYELLPLRNINIGSMKKLNDLLYDFENGSDPATYFKYNSKNTVTLETLFMYIQEKCGVTNPNKNKYEAKSVFLFTSRDSPSEINDTETVQRLKRIVDDMTENFINFVPFFITAKSIPFKTEFYNDVLRFNSRAWSNKSKFWKVNFEPITASSIKMRVRHRKELKRILFTCPLILNEKKKFVVGIRGYNILSHEKPGARYKLAYEKEDVRYEAFSRRKYLDPITGTVEDKDNLRKIYSIGDLNLDIPDDKILNLGEDVEEYASFLKLICFRPSSLCIKFYNNIDKTMFITSDDRSYEGSFETLSSLFRTMKEKDKCLIAWGNIKSNSNPALYVMSPSYDPGLYGGFFLWKIPFVDEIRKFPPLATYKNIEQSTDYKNFCRITENIISFLTLKKGYDPVDYKNPGLQKHFKVLRDYILQTPAPDTSDITLTEEDDTLRKIINVRENILASASSEDPQLQRLHKYVNVWNVLYSKIADEENLGVGVVRKSSKKTKPTLNL</sequence>
<proteinExistence type="inferred from homology"/>
<dbReference type="GO" id="GO:0003690">
    <property type="term" value="F:double-stranded DNA binding"/>
    <property type="evidence" value="ECO:0007669"/>
    <property type="project" value="TreeGrafter"/>
</dbReference>
<dbReference type="InterPro" id="IPR005161">
    <property type="entry name" value="Ku_N"/>
</dbReference>
<keyword evidence="20" id="KW-1185">Reference proteome</keyword>
<evidence type="ECO:0000256" key="12">
    <source>
        <dbReference type="ARBA" id="ARBA00022895"/>
    </source>
</evidence>
<keyword evidence="11" id="KW-0067">ATP-binding</keyword>
<evidence type="ECO:0000256" key="2">
    <source>
        <dbReference type="ARBA" id="ARBA00004574"/>
    </source>
</evidence>
<comment type="similarity">
    <text evidence="3">Belongs to the ku70 family.</text>
</comment>
<evidence type="ECO:0000256" key="13">
    <source>
        <dbReference type="ARBA" id="ARBA00023125"/>
    </source>
</evidence>
<dbReference type="Pfam" id="PF02735">
    <property type="entry name" value="Ku"/>
    <property type="match status" value="1"/>
</dbReference>
<protein>
    <recommendedName>
        <fullName evidence="5">ATP-dependent DNA helicase II subunit 1</fullName>
        <ecNumber evidence="4">3.6.4.12</ecNumber>
    </recommendedName>
    <alternativeName>
        <fullName evidence="17">ATP-dependent DNA helicase II subunit Ku70</fullName>
    </alternativeName>
</protein>
<dbReference type="Gene3D" id="2.40.290.10">
    <property type="match status" value="1"/>
</dbReference>
<dbReference type="InterPro" id="IPR006165">
    <property type="entry name" value="Ku70"/>
</dbReference>
<keyword evidence="9" id="KW-0378">Hydrolase</keyword>
<dbReference type="Proteomes" id="UP000196158">
    <property type="component" value="Unassembled WGS sequence"/>
</dbReference>
<keyword evidence="15" id="KW-0234">DNA repair</keyword>
<evidence type="ECO:0000256" key="11">
    <source>
        <dbReference type="ARBA" id="ARBA00022840"/>
    </source>
</evidence>
<dbReference type="GO" id="GO:0005524">
    <property type="term" value="F:ATP binding"/>
    <property type="evidence" value="ECO:0007669"/>
    <property type="project" value="UniProtKB-KW"/>
</dbReference>
<keyword evidence="12" id="KW-0779">Telomere</keyword>
<dbReference type="GO" id="GO:0003678">
    <property type="term" value="F:DNA helicase activity"/>
    <property type="evidence" value="ECO:0007669"/>
    <property type="project" value="UniProtKB-EC"/>
</dbReference>
<organism evidence="19 20">
    <name type="scientific">Maudiozyma saulgeensis</name>
    <dbReference type="NCBI Taxonomy" id="1789683"/>
    <lineage>
        <taxon>Eukaryota</taxon>
        <taxon>Fungi</taxon>
        <taxon>Dikarya</taxon>
        <taxon>Ascomycota</taxon>
        <taxon>Saccharomycotina</taxon>
        <taxon>Saccharomycetes</taxon>
        <taxon>Saccharomycetales</taxon>
        <taxon>Saccharomycetaceae</taxon>
        <taxon>Maudiozyma</taxon>
    </lineage>
</organism>
<keyword evidence="16" id="KW-0539">Nucleus</keyword>
<dbReference type="GO" id="GO:0006310">
    <property type="term" value="P:DNA recombination"/>
    <property type="evidence" value="ECO:0007669"/>
    <property type="project" value="UniProtKB-KW"/>
</dbReference>
<evidence type="ECO:0000256" key="16">
    <source>
        <dbReference type="ARBA" id="ARBA00023242"/>
    </source>
</evidence>
<dbReference type="InterPro" id="IPR036465">
    <property type="entry name" value="vWFA_dom_sf"/>
</dbReference>
<dbReference type="PANTHER" id="PTHR12604">
    <property type="entry name" value="KU AUTOANTIGEN DNA HELICASE"/>
    <property type="match status" value="1"/>
</dbReference>
<evidence type="ECO:0000313" key="20">
    <source>
        <dbReference type="Proteomes" id="UP000196158"/>
    </source>
</evidence>
<dbReference type="EC" id="3.6.4.12" evidence="4"/>